<keyword evidence="5 9" id="KW-0686">Riboflavin biosynthesis</keyword>
<sequence length="165" mass="17985">MTDCTIKGVGASDAIYDGSDFKIAIVHARWNEQVIKALLDGTISSLCGFKVKRENIFIESVPGSYELPYITHLMADSHKYDAVISIGVLIKGSTMHFEYIADAVSQGLMQSQIATKTPVIFGVLTCLTEEQALQRAGLTPDGHNHGEDWGAAAVEMAAKRHLYLQ</sequence>
<dbReference type="Pfam" id="PF00885">
    <property type="entry name" value="DMRL_synthase"/>
    <property type="match status" value="1"/>
</dbReference>
<evidence type="ECO:0000256" key="7">
    <source>
        <dbReference type="ARBA" id="ARBA00048785"/>
    </source>
</evidence>
<reference evidence="11 13" key="2">
    <citation type="submission" date="2018-07" db="EMBL/GenBank/DDBJ databases">
        <title>Draft Genome Assemblies for Five Robust Yarrowia lipolytica Strains Exhibiting High Lipid Production and Pentose Sugar Utilization and Sugar Alcohol Secretion from Undetoxified Lignocellulosic Biomass Hydrolysates.</title>
        <authorList>
            <consortium name="DOE Joint Genome Institute"/>
            <person name="Walker C."/>
            <person name="Ryu S."/>
            <person name="Na H."/>
            <person name="Zane M."/>
            <person name="LaButti K."/>
            <person name="Lipzen A."/>
            <person name="Haridas S."/>
            <person name="Barry K."/>
            <person name="Grigoriev I.V."/>
            <person name="Quarterman J."/>
            <person name="Slininger P."/>
            <person name="Dien B."/>
            <person name="Trinh C.T."/>
        </authorList>
    </citation>
    <scope>NUCLEOTIDE SEQUENCE [LARGE SCALE GENOMIC DNA]</scope>
    <source>
        <strain evidence="11 13">YB392</strain>
    </source>
</reference>
<dbReference type="GO" id="GO:0009231">
    <property type="term" value="P:riboflavin biosynthetic process"/>
    <property type="evidence" value="ECO:0007669"/>
    <property type="project" value="UniProtKB-UniPathway"/>
</dbReference>
<evidence type="ECO:0000256" key="4">
    <source>
        <dbReference type="ARBA" id="ARBA00012664"/>
    </source>
</evidence>
<dbReference type="KEGG" id="yli:2906195"/>
<dbReference type="VEuPathDB" id="FungiDB:YALI0_A12045g"/>
<dbReference type="OrthoDB" id="2965at2759"/>
<comment type="similarity">
    <text evidence="2 9">Belongs to the DMRL synthase family.</text>
</comment>
<dbReference type="GO" id="GO:0005758">
    <property type="term" value="C:mitochondrial intermembrane space"/>
    <property type="evidence" value="ECO:0007669"/>
    <property type="project" value="EnsemblFungi"/>
</dbReference>
<dbReference type="NCBIfam" id="TIGR00114">
    <property type="entry name" value="lumazine-synth"/>
    <property type="match status" value="1"/>
</dbReference>
<dbReference type="InterPro" id="IPR034964">
    <property type="entry name" value="LS"/>
</dbReference>
<evidence type="ECO:0000256" key="8">
    <source>
        <dbReference type="ARBA" id="ARBA00072606"/>
    </source>
</evidence>
<comment type="subunit">
    <text evidence="3">Homopentamer.</text>
</comment>
<evidence type="ECO:0000313" key="10">
    <source>
        <dbReference type="EMBL" id="AOW00555.1"/>
    </source>
</evidence>
<dbReference type="Proteomes" id="UP000256601">
    <property type="component" value="Unassembled WGS sequence"/>
</dbReference>
<evidence type="ECO:0000256" key="2">
    <source>
        <dbReference type="ARBA" id="ARBA00007424"/>
    </source>
</evidence>
<dbReference type="eggNOG" id="KOG3243">
    <property type="taxonomic scope" value="Eukaryota"/>
</dbReference>
<dbReference type="GO" id="GO:0009349">
    <property type="term" value="C:riboflavin synthase complex"/>
    <property type="evidence" value="ECO:0007669"/>
    <property type="project" value="UniProtKB-UniRule"/>
</dbReference>
<evidence type="ECO:0000313" key="12">
    <source>
        <dbReference type="Proteomes" id="UP000182444"/>
    </source>
</evidence>
<dbReference type="InterPro" id="IPR036467">
    <property type="entry name" value="LS/RS_sf"/>
</dbReference>
<dbReference type="EMBL" id="KZ859165">
    <property type="protein sequence ID" value="RDW22717.1"/>
    <property type="molecule type" value="Genomic_DNA"/>
</dbReference>
<dbReference type="GeneID" id="2906195"/>
<dbReference type="EMBL" id="CP017553">
    <property type="protein sequence ID" value="AOW00555.1"/>
    <property type="molecule type" value="Genomic_DNA"/>
</dbReference>
<evidence type="ECO:0000256" key="5">
    <source>
        <dbReference type="ARBA" id="ARBA00022619"/>
    </source>
</evidence>
<accession>A0A1H6Q6F8</accession>
<organism evidence="10 12">
    <name type="scientific">Yarrowia lipolytica</name>
    <name type="common">Candida lipolytica</name>
    <dbReference type="NCBI Taxonomy" id="4952"/>
    <lineage>
        <taxon>Eukaryota</taxon>
        <taxon>Fungi</taxon>
        <taxon>Dikarya</taxon>
        <taxon>Ascomycota</taxon>
        <taxon>Saccharomycotina</taxon>
        <taxon>Dipodascomycetes</taxon>
        <taxon>Dipodascales</taxon>
        <taxon>Dipodascales incertae sedis</taxon>
        <taxon>Yarrowia</taxon>
    </lineage>
</organism>
<dbReference type="HAMAP" id="MF_00178">
    <property type="entry name" value="Lumazine_synth"/>
    <property type="match status" value="1"/>
</dbReference>
<evidence type="ECO:0000313" key="13">
    <source>
        <dbReference type="Proteomes" id="UP000256601"/>
    </source>
</evidence>
<dbReference type="OMA" id="CQGVTQG"/>
<proteinExistence type="inferred from homology"/>
<dbReference type="InterPro" id="IPR002180">
    <property type="entry name" value="LS/RS"/>
</dbReference>
<comment type="catalytic activity">
    <reaction evidence="7 9">
        <text>(2S)-2-hydroxy-3-oxobutyl phosphate + 5-amino-6-(D-ribitylamino)uracil = 6,7-dimethyl-8-(1-D-ribityl)lumazine + phosphate + 2 H2O + H(+)</text>
        <dbReference type="Rhea" id="RHEA:26152"/>
        <dbReference type="ChEBI" id="CHEBI:15377"/>
        <dbReference type="ChEBI" id="CHEBI:15378"/>
        <dbReference type="ChEBI" id="CHEBI:15934"/>
        <dbReference type="ChEBI" id="CHEBI:43474"/>
        <dbReference type="ChEBI" id="CHEBI:58201"/>
        <dbReference type="ChEBI" id="CHEBI:58830"/>
        <dbReference type="EC" id="2.5.1.78"/>
    </reaction>
</comment>
<reference evidence="10 12" key="1">
    <citation type="journal article" date="2016" name="PLoS ONE">
        <title>Sequence Assembly of Yarrowia lipolytica Strain W29/CLIB89 Shows Transposable Element Diversity.</title>
        <authorList>
            <person name="Magnan C."/>
            <person name="Yu J."/>
            <person name="Chang I."/>
            <person name="Jahn E."/>
            <person name="Kanomata Y."/>
            <person name="Wu J."/>
            <person name="Zeller M."/>
            <person name="Oakes M."/>
            <person name="Baldi P."/>
            <person name="Sandmeyer S."/>
        </authorList>
    </citation>
    <scope>NUCLEOTIDE SEQUENCE [LARGE SCALE GENOMIC DNA]</scope>
    <source>
        <strain evidence="10">CLIB89</strain>
        <strain evidence="12">CLIB89(W29)</strain>
    </source>
</reference>
<keyword evidence="6 9" id="KW-0808">Transferase</keyword>
<dbReference type="CDD" id="cd09209">
    <property type="entry name" value="Lumazine_synthase-I"/>
    <property type="match status" value="1"/>
</dbReference>
<evidence type="ECO:0000256" key="9">
    <source>
        <dbReference type="RuleBase" id="RU003795"/>
    </source>
</evidence>
<gene>
    <name evidence="11" type="ORF">B0I71DRAFT_137126</name>
    <name evidence="10" type="ORF">YALI1_A12284g</name>
</gene>
<dbReference type="SMR" id="A0A1H6Q6F8"/>
<dbReference type="EC" id="2.5.1.78" evidence="4 9"/>
<dbReference type="RefSeq" id="XP_500000.1">
    <property type="nucleotide sequence ID" value="XM_500000.1"/>
</dbReference>
<dbReference type="PANTHER" id="PTHR21058:SF0">
    <property type="entry name" value="6,7-DIMETHYL-8-RIBITYLLUMAZINE SYNTHASE"/>
    <property type="match status" value="1"/>
</dbReference>
<evidence type="ECO:0000256" key="1">
    <source>
        <dbReference type="ARBA" id="ARBA00004917"/>
    </source>
</evidence>
<evidence type="ECO:0000256" key="3">
    <source>
        <dbReference type="ARBA" id="ARBA00011255"/>
    </source>
</evidence>
<dbReference type="Proteomes" id="UP000182444">
    <property type="component" value="Chromosome 1A"/>
</dbReference>
<dbReference type="GO" id="GO:0000906">
    <property type="term" value="F:6,7-dimethyl-8-ribityllumazine synthase activity"/>
    <property type="evidence" value="ECO:0007669"/>
    <property type="project" value="UniProtKB-EC"/>
</dbReference>
<dbReference type="SUPFAM" id="SSF52121">
    <property type="entry name" value="Lumazine synthase"/>
    <property type="match status" value="1"/>
</dbReference>
<dbReference type="Gene3D" id="3.40.50.960">
    <property type="entry name" value="Lumazine/riboflavin synthase"/>
    <property type="match status" value="2"/>
</dbReference>
<dbReference type="UniPathway" id="UPA00275">
    <property type="reaction ID" value="UER00404"/>
</dbReference>
<comment type="function">
    <text evidence="9">Catalyzes the formation of 6,7-dimethyl-8-ribityllumazine by condensation of 5-amino-6-(D-ribitylamino)uracil with 3,4-dihydroxy-2-butanone 4-phosphate. This is the penultimate step in the biosynthesis of riboflavin.</text>
</comment>
<evidence type="ECO:0000256" key="6">
    <source>
        <dbReference type="ARBA" id="ARBA00022679"/>
    </source>
</evidence>
<dbReference type="FunFam" id="3.40.50.960:FF:000007">
    <property type="entry name" value="6,7-dimethyl-8-ribityllumazine synthase"/>
    <property type="match status" value="1"/>
</dbReference>
<evidence type="ECO:0000313" key="11">
    <source>
        <dbReference type="EMBL" id="RDW22717.1"/>
    </source>
</evidence>
<name>A0A1H6Q6F8_YARLL</name>
<dbReference type="AlphaFoldDB" id="A0A1H6Q6F8"/>
<comment type="pathway">
    <text evidence="1 9">Cofactor biosynthesis; riboflavin biosynthesis; riboflavin from 2-hydroxy-3-oxobutyl phosphate and 5-amino-6-(D-ribitylamino)uracil: step 1/2.</text>
</comment>
<dbReference type="VEuPathDB" id="FungiDB:YALI1_A12284g"/>
<dbReference type="PANTHER" id="PTHR21058">
    <property type="entry name" value="6,7-DIMETHYL-8-RIBITYLLUMAZINE SYNTHASE DMRL SYNTHASE LUMAZINE SYNTHASE"/>
    <property type="match status" value="1"/>
</dbReference>
<protein>
    <recommendedName>
        <fullName evidence="8 9">6,7-dimethyl-8-ribityllumazine synthase</fullName>
        <shortName evidence="9">DMRL synthase</shortName>
        <ecNumber evidence="4 9">2.5.1.78</ecNumber>
    </recommendedName>
</protein>